<protein>
    <submittedName>
        <fullName evidence="1">Uncharacterized protein</fullName>
    </submittedName>
</protein>
<dbReference type="EMBL" id="GDID01004736">
    <property type="protein sequence ID" value="JAP91870.1"/>
    <property type="molecule type" value="Transcribed_RNA"/>
</dbReference>
<feature type="non-terminal residue" evidence="1">
    <location>
        <position position="1"/>
    </location>
</feature>
<reference evidence="1" key="1">
    <citation type="submission" date="2015-07" db="EMBL/GenBank/DDBJ databases">
        <title>Adaptation to a free-living lifestyle via gene acquisitions in the diplomonad Trepomonas sp. PC1.</title>
        <authorList>
            <person name="Xu F."/>
            <person name="Jerlstrom-Hultqvist J."/>
            <person name="Kolisko M."/>
            <person name="Simpson A.G.B."/>
            <person name="Roger A.J."/>
            <person name="Svard S.G."/>
            <person name="Andersson J.O."/>
        </authorList>
    </citation>
    <scope>NUCLEOTIDE SEQUENCE</scope>
    <source>
        <strain evidence="1">PC1</strain>
    </source>
</reference>
<sequence length="125" mass="14113">TDSKVMNSKPDYDESRSVTYEVTYRNWIGIKIPKNLSISYQKLQIVLSEPDNGKAVLTLPATLIKMAIPSQNVNTQVTIMTTGSEVHKVWVADEDPNKVKLIIRDINKLVELQKDVTEELAAEKK</sequence>
<dbReference type="AlphaFoldDB" id="A0A146K4N1"/>
<accession>A0A146K4N1</accession>
<proteinExistence type="predicted"/>
<name>A0A146K4N1_9EUKA</name>
<organism evidence="1">
    <name type="scientific">Trepomonas sp. PC1</name>
    <dbReference type="NCBI Taxonomy" id="1076344"/>
    <lineage>
        <taxon>Eukaryota</taxon>
        <taxon>Metamonada</taxon>
        <taxon>Diplomonadida</taxon>
        <taxon>Hexamitidae</taxon>
        <taxon>Hexamitinae</taxon>
        <taxon>Trepomonas</taxon>
    </lineage>
</organism>
<evidence type="ECO:0000313" key="1">
    <source>
        <dbReference type="EMBL" id="JAP91870.1"/>
    </source>
</evidence>
<gene>
    <name evidence="1" type="ORF">TPC1_16369</name>
</gene>